<name>A0A5B7JV10_PORTR</name>
<evidence type="ECO:0000313" key="1">
    <source>
        <dbReference type="EMBL" id="MPD01832.1"/>
    </source>
</evidence>
<organism evidence="1 2">
    <name type="scientific">Portunus trituberculatus</name>
    <name type="common">Swimming crab</name>
    <name type="synonym">Neptunus trituberculatus</name>
    <dbReference type="NCBI Taxonomy" id="210409"/>
    <lineage>
        <taxon>Eukaryota</taxon>
        <taxon>Metazoa</taxon>
        <taxon>Ecdysozoa</taxon>
        <taxon>Arthropoda</taxon>
        <taxon>Crustacea</taxon>
        <taxon>Multicrustacea</taxon>
        <taxon>Malacostraca</taxon>
        <taxon>Eumalacostraca</taxon>
        <taxon>Eucarida</taxon>
        <taxon>Decapoda</taxon>
        <taxon>Pleocyemata</taxon>
        <taxon>Brachyura</taxon>
        <taxon>Eubrachyura</taxon>
        <taxon>Portunoidea</taxon>
        <taxon>Portunidae</taxon>
        <taxon>Portuninae</taxon>
        <taxon>Portunus</taxon>
    </lineage>
</organism>
<proteinExistence type="predicted"/>
<protein>
    <submittedName>
        <fullName evidence="1">Uncharacterized protein</fullName>
    </submittedName>
</protein>
<comment type="caution">
    <text evidence="1">The sequence shown here is derived from an EMBL/GenBank/DDBJ whole genome shotgun (WGS) entry which is preliminary data.</text>
</comment>
<sequence length="45" mass="5218">MVYHLIGYCMFLRRESCRGSREAVRGEVRRWGLVIGVSCRDADDV</sequence>
<evidence type="ECO:0000313" key="2">
    <source>
        <dbReference type="Proteomes" id="UP000324222"/>
    </source>
</evidence>
<dbReference type="Proteomes" id="UP000324222">
    <property type="component" value="Unassembled WGS sequence"/>
</dbReference>
<accession>A0A5B7JV10</accession>
<dbReference type="EMBL" id="VSRR010128783">
    <property type="protein sequence ID" value="MPD01832.1"/>
    <property type="molecule type" value="Genomic_DNA"/>
</dbReference>
<dbReference type="AlphaFoldDB" id="A0A5B7JV10"/>
<gene>
    <name evidence="1" type="ORF">E2C01_097377</name>
</gene>
<keyword evidence="2" id="KW-1185">Reference proteome</keyword>
<reference evidence="1 2" key="1">
    <citation type="submission" date="2019-05" db="EMBL/GenBank/DDBJ databases">
        <title>Another draft genome of Portunus trituberculatus and its Hox gene families provides insights of decapod evolution.</title>
        <authorList>
            <person name="Jeong J.-H."/>
            <person name="Song I."/>
            <person name="Kim S."/>
            <person name="Choi T."/>
            <person name="Kim D."/>
            <person name="Ryu S."/>
            <person name="Kim W."/>
        </authorList>
    </citation>
    <scope>NUCLEOTIDE SEQUENCE [LARGE SCALE GENOMIC DNA]</scope>
    <source>
        <tissue evidence="1">Muscle</tissue>
    </source>
</reference>